<dbReference type="Gene3D" id="1.10.220.160">
    <property type="match status" value="1"/>
</dbReference>
<dbReference type="Gene3D" id="6.10.140.2220">
    <property type="match status" value="1"/>
</dbReference>
<dbReference type="Proteomes" id="UP001497516">
    <property type="component" value="Chromosome 10"/>
</dbReference>
<accession>A0AAV2D3W0</accession>
<reference evidence="2 3" key="1">
    <citation type="submission" date="2024-04" db="EMBL/GenBank/DDBJ databases">
        <authorList>
            <person name="Fracassetti M."/>
        </authorList>
    </citation>
    <scope>NUCLEOTIDE SEQUENCE [LARGE SCALE GENOMIC DNA]</scope>
</reference>
<evidence type="ECO:0000313" key="2">
    <source>
        <dbReference type="EMBL" id="CAL1363126.1"/>
    </source>
</evidence>
<dbReference type="CDD" id="cd20071">
    <property type="entry name" value="SET_SMYD"/>
    <property type="match status" value="1"/>
</dbReference>
<dbReference type="EMBL" id="OZ034814">
    <property type="protein sequence ID" value="CAL1363126.1"/>
    <property type="molecule type" value="Genomic_DNA"/>
</dbReference>
<keyword evidence="3" id="KW-1185">Reference proteome</keyword>
<name>A0AAV2D3W0_9ROSI</name>
<organism evidence="2 3">
    <name type="scientific">Linum trigynum</name>
    <dbReference type="NCBI Taxonomy" id="586398"/>
    <lineage>
        <taxon>Eukaryota</taxon>
        <taxon>Viridiplantae</taxon>
        <taxon>Streptophyta</taxon>
        <taxon>Embryophyta</taxon>
        <taxon>Tracheophyta</taxon>
        <taxon>Spermatophyta</taxon>
        <taxon>Magnoliopsida</taxon>
        <taxon>eudicotyledons</taxon>
        <taxon>Gunneridae</taxon>
        <taxon>Pentapetalae</taxon>
        <taxon>rosids</taxon>
        <taxon>fabids</taxon>
        <taxon>Malpighiales</taxon>
        <taxon>Linaceae</taxon>
        <taxon>Linum</taxon>
    </lineage>
</organism>
<dbReference type="PROSITE" id="PS50280">
    <property type="entry name" value="SET"/>
    <property type="match status" value="1"/>
</dbReference>
<dbReference type="SUPFAM" id="SSF82199">
    <property type="entry name" value="SET domain"/>
    <property type="match status" value="1"/>
</dbReference>
<dbReference type="Pfam" id="PF00856">
    <property type="entry name" value="SET"/>
    <property type="match status" value="1"/>
</dbReference>
<evidence type="ECO:0000313" key="3">
    <source>
        <dbReference type="Proteomes" id="UP001497516"/>
    </source>
</evidence>
<dbReference type="InterPro" id="IPR001214">
    <property type="entry name" value="SET_dom"/>
</dbReference>
<sequence>MAEMEMRAREDVEIGRDITPAIPPISFSLHDAFLHSHCSACFSPLSGRPFPPRRHCHLSSSSSVFYCSPLCSAADSPLHFSSAESNLLASSPPSPSSESSADLRAALRLLRTNSAAASGDRMFGLLTNREKLLAEGDEISDRVRSGAAAMAAARGKGNGAAEEEESAICLVITNGVEVVDEKGRGIGIAVYDSAFSWINHSCSPNACYRFLLPSSELSPSPDLRIVPSGRTVENAAAAGGVGYGPRIIIRSIRRIEKGEEITVAYTDLLQPKAARSSELWLKYRFICCCKRCSSSSSSSSSSSYVDHALEEIATSQGFDIVEATGRRLTDYVDEVITNFLSDDGDPETCCQKLERLLISGLSGLRLHPLHHLAINAYTTLSSAYRIHASTSNLTYDHHCPEAFSKTRTSAAYTLLLAAAANHLLTFEPSLVACVANYWASAGECLLTLSSSSSPPPSRVAQQYRCSKCSFVDALKAVSYADFENVKLKLVDCIGGYTRRSWGYLSKGCDYLERFEDPMDLSWVQKWPGSSNRDAKCGLVVAESMDDVWQLGAHCLAYGGFLAAVCYGEQSPWSNQVQRLL</sequence>
<dbReference type="InterPro" id="IPR046341">
    <property type="entry name" value="SET_dom_sf"/>
</dbReference>
<proteinExistence type="predicted"/>
<dbReference type="PANTHER" id="PTHR47780:SF1">
    <property type="entry name" value="PROTEIN SET DOMAIN GROUP 41"/>
    <property type="match status" value="1"/>
</dbReference>
<dbReference type="PANTHER" id="PTHR47780">
    <property type="entry name" value="PROTEIN SET DOMAIN GROUP 41"/>
    <property type="match status" value="1"/>
</dbReference>
<dbReference type="Gene3D" id="2.170.270.10">
    <property type="entry name" value="SET domain"/>
    <property type="match status" value="1"/>
</dbReference>
<feature type="domain" description="SET" evidence="1">
    <location>
        <begin position="105"/>
        <end position="266"/>
    </location>
</feature>
<evidence type="ECO:0000259" key="1">
    <source>
        <dbReference type="PROSITE" id="PS50280"/>
    </source>
</evidence>
<gene>
    <name evidence="2" type="ORF">LTRI10_LOCUS9781</name>
</gene>
<dbReference type="AlphaFoldDB" id="A0AAV2D3W0"/>
<protein>
    <recommendedName>
        <fullName evidence="1">SET domain-containing protein</fullName>
    </recommendedName>
</protein>